<dbReference type="Pfam" id="PF13466">
    <property type="entry name" value="STAS_2"/>
    <property type="match status" value="1"/>
</dbReference>
<reference evidence="3" key="1">
    <citation type="submission" date="2015-08" db="EMBL/GenBank/DDBJ databases">
        <authorList>
            <person name="Babu N.S."/>
            <person name="Beckwith C.J."/>
            <person name="Beseler K.G."/>
            <person name="Brison A."/>
            <person name="Carone J.V."/>
            <person name="Caskin T.P."/>
            <person name="Diamond M."/>
            <person name="Durham M.E."/>
            <person name="Foxe J.M."/>
            <person name="Go M."/>
            <person name="Henderson B.A."/>
            <person name="Jones I.B."/>
            <person name="McGettigan J.A."/>
            <person name="Micheletti S.J."/>
            <person name="Nasrallah M.E."/>
            <person name="Ortiz D."/>
            <person name="Piller C.R."/>
            <person name="Privatt S.R."/>
            <person name="Schneider S.L."/>
            <person name="Sharp S."/>
            <person name="Smith T.C."/>
            <person name="Stanton J.D."/>
            <person name="Ullery H.E."/>
            <person name="Wilson R.J."/>
            <person name="Serrano M.G."/>
            <person name="Buck G."/>
            <person name="Lee V."/>
            <person name="Wang Y."/>
            <person name="Carvalho R."/>
            <person name="Voegtly L."/>
            <person name="Shi R."/>
            <person name="Duckworth R."/>
            <person name="Johnson A."/>
            <person name="Loviza R."/>
            <person name="Walstead R."/>
            <person name="Shah Z."/>
            <person name="Kiflezghi M."/>
            <person name="Wade K."/>
            <person name="Ball S.L."/>
            <person name="Bradley K.W."/>
            <person name="Asai D.J."/>
            <person name="Bowman C.A."/>
            <person name="Russell D.A."/>
            <person name="Pope W.H."/>
            <person name="Jacobs-Sera D."/>
            <person name="Hendrix R.W."/>
            <person name="Hatfull G.F."/>
        </authorList>
    </citation>
    <scope>NUCLEOTIDE SEQUENCE [LARGE SCALE GENOMIC DNA]</scope>
    <source>
        <strain evidence="3">JCM 19170</strain>
    </source>
</reference>
<dbReference type="Gene3D" id="3.30.750.24">
    <property type="entry name" value="STAS domain"/>
    <property type="match status" value="1"/>
</dbReference>
<dbReference type="AlphaFoldDB" id="A0A0K6IPE3"/>
<sequence>MSASGQALRVPLEGRIDLRSVTGFLDRWPEGVAAGSRVLVDASGVSGCDSSLVALLIDWLRRARRCGAMIEIAGLPHQALALAQLYGVDTLLPLAPEPSGT</sequence>
<gene>
    <name evidence="2" type="ORF">Ga0061068_101164</name>
</gene>
<dbReference type="OrthoDB" id="5297990at2"/>
<dbReference type="CDD" id="cd07043">
    <property type="entry name" value="STAS_anti-anti-sigma_factors"/>
    <property type="match status" value="1"/>
</dbReference>
<proteinExistence type="predicted"/>
<evidence type="ECO:0000313" key="2">
    <source>
        <dbReference type="EMBL" id="CUB04995.1"/>
    </source>
</evidence>
<dbReference type="Proteomes" id="UP000182108">
    <property type="component" value="Unassembled WGS sequence"/>
</dbReference>
<evidence type="ECO:0000259" key="1">
    <source>
        <dbReference type="PROSITE" id="PS50801"/>
    </source>
</evidence>
<keyword evidence="3" id="KW-1185">Reference proteome</keyword>
<dbReference type="InterPro" id="IPR058548">
    <property type="entry name" value="MlaB-like_STAS"/>
</dbReference>
<feature type="domain" description="STAS" evidence="1">
    <location>
        <begin position="1"/>
        <end position="101"/>
    </location>
</feature>
<dbReference type="EMBL" id="CYHH01000001">
    <property type="protein sequence ID" value="CUB04995.1"/>
    <property type="molecule type" value="Genomic_DNA"/>
</dbReference>
<organism evidence="2 3">
    <name type="scientific">Tepidiphilus thermophilus</name>
    <dbReference type="NCBI Taxonomy" id="876478"/>
    <lineage>
        <taxon>Bacteria</taxon>
        <taxon>Pseudomonadati</taxon>
        <taxon>Pseudomonadota</taxon>
        <taxon>Hydrogenophilia</taxon>
        <taxon>Hydrogenophilales</taxon>
        <taxon>Hydrogenophilaceae</taxon>
        <taxon>Tepidiphilus</taxon>
    </lineage>
</organism>
<dbReference type="PROSITE" id="PS50801">
    <property type="entry name" value="STAS"/>
    <property type="match status" value="1"/>
</dbReference>
<protein>
    <submittedName>
        <fullName evidence="2">ABC-type transporter Mla maintaining outer membrane lipid asymmetry, MlaB component, contains STAS domain</fullName>
    </submittedName>
</protein>
<name>A0A0K6IPE3_9PROT</name>
<dbReference type="InterPro" id="IPR002645">
    <property type="entry name" value="STAS_dom"/>
</dbReference>
<dbReference type="InterPro" id="IPR036513">
    <property type="entry name" value="STAS_dom_sf"/>
</dbReference>
<evidence type="ECO:0000313" key="3">
    <source>
        <dbReference type="Proteomes" id="UP000182108"/>
    </source>
</evidence>
<accession>A0A0K6IPE3</accession>
<dbReference type="SUPFAM" id="SSF52091">
    <property type="entry name" value="SpoIIaa-like"/>
    <property type="match status" value="1"/>
</dbReference>
<dbReference type="RefSeq" id="WP_055422548.1">
    <property type="nucleotide sequence ID" value="NZ_CYHH01000001.1"/>
</dbReference>